<keyword evidence="3" id="KW-1185">Reference proteome</keyword>
<sequence>MIKKLWLTAALAAIAMTTTAQAQTYQWQDELCDMQGDFDHKKYSAKQIKNSHLVLKGLTSANLNSFFPPMNIDALDKLSMTDLDTLTAEYQQVKRQVERLEVVPEAKRHKQDLLKSIDGEYQQNKLTILGYINPSAALKQSPKVCQQYIKPLLQNEAAVQNKWQQLVKKRAQTNSHAMARYQKEKASNPAKYAKIDLVTFGFGNCVNDQVYHADPQQVFNDSQKLNKTLFGQSLTMVCDEP</sequence>
<keyword evidence="1" id="KW-0732">Signal</keyword>
<dbReference type="EMBL" id="JAGBKM010000006">
    <property type="protein sequence ID" value="MBO1530581.1"/>
    <property type="molecule type" value="Genomic_DNA"/>
</dbReference>
<name>A0ABS3NMZ3_9GAMM</name>
<evidence type="ECO:0000313" key="3">
    <source>
        <dbReference type="Proteomes" id="UP000664554"/>
    </source>
</evidence>
<feature type="signal peptide" evidence="1">
    <location>
        <begin position="1"/>
        <end position="22"/>
    </location>
</feature>
<organism evidence="2 3">
    <name type="scientific">Psychrobacter coccoides</name>
    <dbReference type="NCBI Taxonomy" id="2818440"/>
    <lineage>
        <taxon>Bacteria</taxon>
        <taxon>Pseudomonadati</taxon>
        <taxon>Pseudomonadota</taxon>
        <taxon>Gammaproteobacteria</taxon>
        <taxon>Moraxellales</taxon>
        <taxon>Moraxellaceae</taxon>
        <taxon>Psychrobacter</taxon>
    </lineage>
</organism>
<feature type="chain" id="PRO_5045520601" description="DUF1311 domain-containing protein" evidence="1">
    <location>
        <begin position="23"/>
        <end position="241"/>
    </location>
</feature>
<reference evidence="2 3" key="1">
    <citation type="submission" date="2021-03" db="EMBL/GenBank/DDBJ databases">
        <authorList>
            <person name="Shang D.-D."/>
            <person name="Du Z.-J."/>
            <person name="Chen G.-J."/>
        </authorList>
    </citation>
    <scope>NUCLEOTIDE SEQUENCE [LARGE SCALE GENOMIC DNA]</scope>
    <source>
        <strain evidence="2 3">F1192</strain>
    </source>
</reference>
<evidence type="ECO:0008006" key="4">
    <source>
        <dbReference type="Google" id="ProtNLM"/>
    </source>
</evidence>
<comment type="caution">
    <text evidence="2">The sequence shown here is derived from an EMBL/GenBank/DDBJ whole genome shotgun (WGS) entry which is preliminary data.</text>
</comment>
<protein>
    <recommendedName>
        <fullName evidence="4">DUF1311 domain-containing protein</fullName>
    </recommendedName>
</protein>
<dbReference type="RefSeq" id="WP_207990551.1">
    <property type="nucleotide sequence ID" value="NZ_JAGBKM010000006.1"/>
</dbReference>
<evidence type="ECO:0000256" key="1">
    <source>
        <dbReference type="SAM" id="SignalP"/>
    </source>
</evidence>
<dbReference type="Proteomes" id="UP000664554">
    <property type="component" value="Unassembled WGS sequence"/>
</dbReference>
<proteinExistence type="predicted"/>
<gene>
    <name evidence="2" type="ORF">J3492_05065</name>
</gene>
<evidence type="ECO:0000313" key="2">
    <source>
        <dbReference type="EMBL" id="MBO1530581.1"/>
    </source>
</evidence>
<accession>A0ABS3NMZ3</accession>